<name>A0ABW2JV85_9ACTN</name>
<comment type="caution">
    <text evidence="1">The sequence shown here is derived from an EMBL/GenBank/DDBJ whole genome shotgun (WGS) entry which is preliminary data.</text>
</comment>
<dbReference type="EMBL" id="JBHTCF010000022">
    <property type="protein sequence ID" value="MFC7309576.1"/>
    <property type="molecule type" value="Genomic_DNA"/>
</dbReference>
<protein>
    <recommendedName>
        <fullName evidence="3">Four-helix bundle copper-binding protein</fullName>
    </recommendedName>
</protein>
<dbReference type="Gene3D" id="1.20.1270.360">
    <property type="match status" value="1"/>
</dbReference>
<gene>
    <name evidence="1" type="ORF">ACFQVC_35865</name>
</gene>
<organism evidence="1 2">
    <name type="scientific">Streptomyces monticola</name>
    <dbReference type="NCBI Taxonomy" id="2666263"/>
    <lineage>
        <taxon>Bacteria</taxon>
        <taxon>Bacillati</taxon>
        <taxon>Actinomycetota</taxon>
        <taxon>Actinomycetes</taxon>
        <taxon>Kitasatosporales</taxon>
        <taxon>Streptomycetaceae</taxon>
        <taxon>Streptomyces</taxon>
    </lineage>
</organism>
<dbReference type="PANTHER" id="PTHR37310">
    <property type="entry name" value="CYTOPLASMIC PROTEIN-RELATED"/>
    <property type="match status" value="1"/>
</dbReference>
<dbReference type="RefSeq" id="WP_381838618.1">
    <property type="nucleotide sequence ID" value="NZ_JBHTCF010000022.1"/>
</dbReference>
<accession>A0ABW2JV85</accession>
<evidence type="ECO:0008006" key="3">
    <source>
        <dbReference type="Google" id="ProtNLM"/>
    </source>
</evidence>
<proteinExistence type="predicted"/>
<dbReference type="InterPro" id="IPR005560">
    <property type="entry name" value="Csp_YhjQ"/>
</dbReference>
<dbReference type="Proteomes" id="UP001596523">
    <property type="component" value="Unassembled WGS sequence"/>
</dbReference>
<evidence type="ECO:0000313" key="1">
    <source>
        <dbReference type="EMBL" id="MFC7309576.1"/>
    </source>
</evidence>
<keyword evidence="2" id="KW-1185">Reference proteome</keyword>
<reference evidence="2" key="1">
    <citation type="journal article" date="2019" name="Int. J. Syst. Evol. Microbiol.">
        <title>The Global Catalogue of Microorganisms (GCM) 10K type strain sequencing project: providing services to taxonomists for standard genome sequencing and annotation.</title>
        <authorList>
            <consortium name="The Broad Institute Genomics Platform"/>
            <consortium name="The Broad Institute Genome Sequencing Center for Infectious Disease"/>
            <person name="Wu L."/>
            <person name="Ma J."/>
        </authorList>
    </citation>
    <scope>NUCLEOTIDE SEQUENCE [LARGE SCALE GENOMIC DNA]</scope>
    <source>
        <strain evidence="2">SYNS20</strain>
    </source>
</reference>
<evidence type="ECO:0000313" key="2">
    <source>
        <dbReference type="Proteomes" id="UP001596523"/>
    </source>
</evidence>
<dbReference type="Pfam" id="PF03860">
    <property type="entry name" value="Csp"/>
    <property type="match status" value="1"/>
</dbReference>
<sequence length="130" mass="14507">MLNEYPPLATVQAEPDEVIRFIEDRFVCAQACVECARACTATVPVPELGESRRPDLKCAQVCETTRQFLSREDATDPEVHRGQVEYCADVCALCAAACERLAPVRDECARCAEACRRCERACREFLECLA</sequence>
<dbReference type="PANTHER" id="PTHR37310:SF1">
    <property type="entry name" value="CYTOPLASMIC PROTEIN"/>
    <property type="match status" value="1"/>
</dbReference>